<dbReference type="InterPro" id="IPR050789">
    <property type="entry name" value="Diverse_Enzym_Activities"/>
</dbReference>
<dbReference type="EMBL" id="CP012752">
    <property type="protein sequence ID" value="ALG12777.1"/>
    <property type="molecule type" value="Genomic_DNA"/>
</dbReference>
<dbReference type="Gene3D" id="3.40.710.10">
    <property type="entry name" value="DD-peptidase/beta-lactamase superfamily"/>
    <property type="match status" value="1"/>
</dbReference>
<evidence type="ECO:0000259" key="2">
    <source>
        <dbReference type="Pfam" id="PF00144"/>
    </source>
</evidence>
<keyword evidence="4" id="KW-1185">Reference proteome</keyword>
<dbReference type="STRING" id="860235.AOZ06_43265"/>
<dbReference type="Pfam" id="PF00144">
    <property type="entry name" value="Beta-lactamase"/>
    <property type="match status" value="1"/>
</dbReference>
<gene>
    <name evidence="3" type="ORF">AOZ06_43265</name>
</gene>
<dbReference type="PANTHER" id="PTHR43283">
    <property type="entry name" value="BETA-LACTAMASE-RELATED"/>
    <property type="match status" value="1"/>
</dbReference>
<name>A0A0N9I9S5_9PSEU</name>
<dbReference type="InterPro" id="IPR001466">
    <property type="entry name" value="Beta-lactam-related"/>
</dbReference>
<reference evidence="3 4" key="1">
    <citation type="submission" date="2015-07" db="EMBL/GenBank/DDBJ databases">
        <title>Genome sequencing of Kibdelosporangium phytohabitans.</title>
        <authorList>
            <person name="Qin S."/>
            <person name="Xing K."/>
        </authorList>
    </citation>
    <scope>NUCLEOTIDE SEQUENCE [LARGE SCALE GENOMIC DNA]</scope>
    <source>
        <strain evidence="3 4">KLBMP1111</strain>
    </source>
</reference>
<feature type="domain" description="Beta-lactamase-related" evidence="2">
    <location>
        <begin position="28"/>
        <end position="348"/>
    </location>
</feature>
<dbReference type="PANTHER" id="PTHR43283:SF11">
    <property type="entry name" value="BETA-LACTAMASE-RELATED DOMAIN-CONTAINING PROTEIN"/>
    <property type="match status" value="1"/>
</dbReference>
<dbReference type="InterPro" id="IPR012338">
    <property type="entry name" value="Beta-lactam/transpept-like"/>
</dbReference>
<protein>
    <recommendedName>
        <fullName evidence="2">Beta-lactamase-related domain-containing protein</fullName>
    </recommendedName>
</protein>
<dbReference type="AlphaFoldDB" id="A0A0N9I9S5"/>
<evidence type="ECO:0000313" key="3">
    <source>
        <dbReference type="EMBL" id="ALG12777.1"/>
    </source>
</evidence>
<accession>A0A0N9I9S5</accession>
<keyword evidence="1" id="KW-0378">Hydrolase</keyword>
<organism evidence="3 4">
    <name type="scientific">Kibdelosporangium phytohabitans</name>
    <dbReference type="NCBI Taxonomy" id="860235"/>
    <lineage>
        <taxon>Bacteria</taxon>
        <taxon>Bacillati</taxon>
        <taxon>Actinomycetota</taxon>
        <taxon>Actinomycetes</taxon>
        <taxon>Pseudonocardiales</taxon>
        <taxon>Pseudonocardiaceae</taxon>
        <taxon>Kibdelosporangium</taxon>
    </lineage>
</organism>
<proteinExistence type="predicted"/>
<sequence length="363" mass="39221">MVLKLSQIGIVGVMPERTDWIDAAAEHLDNAVTRFLDAGGAPGAVAVTGDAVETRSLARGVVAPGFAEVTPTADTRYDIASLTKTMTWLLAGFSVADGDLELDKPVSTYLGPSTHPASGLTVRQMLGHTTGLRSATRFDEYLASGVPLVEHILREELETQPGQRMRYINRGFILLGLVLERVTGQNLDVLAAERIWRPWQMHSTSYGPLPADEHVAPTERRLIGTRPTWGVVHDESAALMGGVAGHAGVFSTAADMVRFARGILGARQEDSPLGRYVHDSFRVYASQDGTRRGLGWIVVPESGTAYHHGFTGTSLYLSPDSDRFMVVLTNAVFVSRDRRRLKALRADALVAMSTVDQGVSGKG</sequence>
<dbReference type="SUPFAM" id="SSF56601">
    <property type="entry name" value="beta-lactamase/transpeptidase-like"/>
    <property type="match status" value="1"/>
</dbReference>
<evidence type="ECO:0000256" key="1">
    <source>
        <dbReference type="ARBA" id="ARBA00022801"/>
    </source>
</evidence>
<dbReference type="Proteomes" id="UP000063699">
    <property type="component" value="Chromosome"/>
</dbReference>
<dbReference type="GO" id="GO:0016787">
    <property type="term" value="F:hydrolase activity"/>
    <property type="evidence" value="ECO:0007669"/>
    <property type="project" value="UniProtKB-KW"/>
</dbReference>
<evidence type="ECO:0000313" key="4">
    <source>
        <dbReference type="Proteomes" id="UP000063699"/>
    </source>
</evidence>
<dbReference type="KEGG" id="kphy:AOZ06_43265"/>